<dbReference type="EMBL" id="SMMG02000006">
    <property type="protein sequence ID" value="KAA3471226.1"/>
    <property type="molecule type" value="Genomic_DNA"/>
</dbReference>
<proteinExistence type="predicted"/>
<organism evidence="1 2">
    <name type="scientific">Gossypium australe</name>
    <dbReference type="NCBI Taxonomy" id="47621"/>
    <lineage>
        <taxon>Eukaryota</taxon>
        <taxon>Viridiplantae</taxon>
        <taxon>Streptophyta</taxon>
        <taxon>Embryophyta</taxon>
        <taxon>Tracheophyta</taxon>
        <taxon>Spermatophyta</taxon>
        <taxon>Magnoliopsida</taxon>
        <taxon>eudicotyledons</taxon>
        <taxon>Gunneridae</taxon>
        <taxon>Pentapetalae</taxon>
        <taxon>rosids</taxon>
        <taxon>malvids</taxon>
        <taxon>Malvales</taxon>
        <taxon>Malvaceae</taxon>
        <taxon>Malvoideae</taxon>
        <taxon>Gossypium</taxon>
    </lineage>
</organism>
<keyword evidence="2" id="KW-1185">Reference proteome</keyword>
<comment type="caution">
    <text evidence="1">The sequence shown here is derived from an EMBL/GenBank/DDBJ whole genome shotgun (WGS) entry which is preliminary data.</text>
</comment>
<protein>
    <submittedName>
        <fullName evidence="1">Reverse transcriptase</fullName>
    </submittedName>
</protein>
<dbReference type="AlphaFoldDB" id="A0A5B6VPT6"/>
<gene>
    <name evidence="1" type="ORF">EPI10_016867</name>
</gene>
<keyword evidence="1" id="KW-0808">Transferase</keyword>
<keyword evidence="1" id="KW-0695">RNA-directed DNA polymerase</keyword>
<keyword evidence="1" id="KW-0548">Nucleotidyltransferase</keyword>
<name>A0A5B6VPT6_9ROSI</name>
<dbReference type="OrthoDB" id="1436638at2759"/>
<dbReference type="Proteomes" id="UP000325315">
    <property type="component" value="Unassembled WGS sequence"/>
</dbReference>
<accession>A0A5B6VPT6</accession>
<evidence type="ECO:0000313" key="1">
    <source>
        <dbReference type="EMBL" id="KAA3471226.1"/>
    </source>
</evidence>
<evidence type="ECO:0000313" key="2">
    <source>
        <dbReference type="Proteomes" id="UP000325315"/>
    </source>
</evidence>
<reference evidence="2" key="1">
    <citation type="journal article" date="2019" name="Plant Biotechnol. J.">
        <title>Genome sequencing of the Australian wild diploid species Gossypium australe highlights disease resistance and delayed gland morphogenesis.</title>
        <authorList>
            <person name="Cai Y."/>
            <person name="Cai X."/>
            <person name="Wang Q."/>
            <person name="Wang P."/>
            <person name="Zhang Y."/>
            <person name="Cai C."/>
            <person name="Xu Y."/>
            <person name="Wang K."/>
            <person name="Zhou Z."/>
            <person name="Wang C."/>
            <person name="Geng S."/>
            <person name="Li B."/>
            <person name="Dong Q."/>
            <person name="Hou Y."/>
            <person name="Wang H."/>
            <person name="Ai P."/>
            <person name="Liu Z."/>
            <person name="Yi F."/>
            <person name="Sun M."/>
            <person name="An G."/>
            <person name="Cheng J."/>
            <person name="Zhang Y."/>
            <person name="Shi Q."/>
            <person name="Xie Y."/>
            <person name="Shi X."/>
            <person name="Chang Y."/>
            <person name="Huang F."/>
            <person name="Chen Y."/>
            <person name="Hong S."/>
            <person name="Mi L."/>
            <person name="Sun Q."/>
            <person name="Zhang L."/>
            <person name="Zhou B."/>
            <person name="Peng R."/>
            <person name="Zhang X."/>
            <person name="Liu F."/>
        </authorList>
    </citation>
    <scope>NUCLEOTIDE SEQUENCE [LARGE SCALE GENOMIC DNA]</scope>
    <source>
        <strain evidence="2">cv. PA1801</strain>
    </source>
</reference>
<dbReference type="GO" id="GO:0003964">
    <property type="term" value="F:RNA-directed DNA polymerase activity"/>
    <property type="evidence" value="ECO:0007669"/>
    <property type="project" value="UniProtKB-KW"/>
</dbReference>
<sequence>MIKTLKRPAVVQEMKAAELTWEYHDFDECPLNPTVVYYMRNFILNNNPYSNTYNPRWKQHPNFSWSNQGSGNSSNVAR</sequence>